<proteinExistence type="predicted"/>
<evidence type="ECO:0000313" key="3">
    <source>
        <dbReference type="Proteomes" id="UP000008370"/>
    </source>
</evidence>
<organism evidence="2 3">
    <name type="scientific">Phanerochaete carnosa (strain HHB-10118-sp)</name>
    <name type="common">White-rot fungus</name>
    <name type="synonym">Peniophora carnosa</name>
    <dbReference type="NCBI Taxonomy" id="650164"/>
    <lineage>
        <taxon>Eukaryota</taxon>
        <taxon>Fungi</taxon>
        <taxon>Dikarya</taxon>
        <taxon>Basidiomycota</taxon>
        <taxon>Agaricomycotina</taxon>
        <taxon>Agaricomycetes</taxon>
        <taxon>Polyporales</taxon>
        <taxon>Phanerochaetaceae</taxon>
        <taxon>Phanerochaete</taxon>
    </lineage>
</organism>
<feature type="chain" id="PRO_5003888660" evidence="1">
    <location>
        <begin position="20"/>
        <end position="139"/>
    </location>
</feature>
<evidence type="ECO:0000313" key="2">
    <source>
        <dbReference type="EMBL" id="EKM50125.1"/>
    </source>
</evidence>
<feature type="signal peptide" evidence="1">
    <location>
        <begin position="1"/>
        <end position="19"/>
    </location>
</feature>
<dbReference type="InParanoid" id="K5VTJ6"/>
<name>K5VTJ6_PHACS</name>
<sequence>MKFLALAASALTLAGAAVAQEAVRFGIVSVSPSTIKPGETFTVHYNSTLAAHQPVYYDAYIQGILSSGFVQPQYLLQRTTFPTDGTKNIYFNTTLPNIGYVNNASYSVWAYITYPVQDESGTSALEYGGVSYPVGIDMS</sequence>
<accession>K5VTJ6</accession>
<reference evidence="2 3" key="1">
    <citation type="journal article" date="2012" name="BMC Genomics">
        <title>Comparative genomics of the white-rot fungi, Phanerochaete carnosa and P. chrysosporium, to elucidate the genetic basis of the distinct wood types they colonize.</title>
        <authorList>
            <person name="Suzuki H."/>
            <person name="MacDonald J."/>
            <person name="Syed K."/>
            <person name="Salamov A."/>
            <person name="Hori C."/>
            <person name="Aerts A."/>
            <person name="Henrissat B."/>
            <person name="Wiebenga A."/>
            <person name="vanKuyk P.A."/>
            <person name="Barry K."/>
            <person name="Lindquist E."/>
            <person name="LaButti K."/>
            <person name="Lapidus A."/>
            <person name="Lucas S."/>
            <person name="Coutinho P."/>
            <person name="Gong Y."/>
            <person name="Samejima M."/>
            <person name="Mahadevan R."/>
            <person name="Abou-Zaid M."/>
            <person name="de Vries R.P."/>
            <person name="Igarashi K."/>
            <person name="Yadav J.S."/>
            <person name="Grigoriev I.V."/>
            <person name="Master E.R."/>
        </authorList>
    </citation>
    <scope>NUCLEOTIDE SEQUENCE [LARGE SCALE GENOMIC DNA]</scope>
    <source>
        <strain evidence="2 3">HHB-10118-sp</strain>
    </source>
</reference>
<protein>
    <submittedName>
        <fullName evidence="2">Uncharacterized protein</fullName>
    </submittedName>
</protein>
<dbReference type="AlphaFoldDB" id="K5VTJ6"/>
<dbReference type="OrthoDB" id="3043660at2759"/>
<gene>
    <name evidence="2" type="ORF">PHACADRAFT_178749</name>
</gene>
<dbReference type="EMBL" id="JH930479">
    <property type="protein sequence ID" value="EKM50125.1"/>
    <property type="molecule type" value="Genomic_DNA"/>
</dbReference>
<evidence type="ECO:0000256" key="1">
    <source>
        <dbReference type="SAM" id="SignalP"/>
    </source>
</evidence>
<dbReference type="HOGENOM" id="CLU_148857_0_0_1"/>
<keyword evidence="1" id="KW-0732">Signal</keyword>
<dbReference type="KEGG" id="pco:PHACADRAFT_178749"/>
<keyword evidence="3" id="KW-1185">Reference proteome</keyword>
<dbReference type="RefSeq" id="XP_007401316.1">
    <property type="nucleotide sequence ID" value="XM_007401254.1"/>
</dbReference>
<dbReference type="GeneID" id="18909865"/>
<dbReference type="Proteomes" id="UP000008370">
    <property type="component" value="Unassembled WGS sequence"/>
</dbReference>